<evidence type="ECO:0000313" key="5">
    <source>
        <dbReference type="EMBL" id="CAA9313706.1"/>
    </source>
</evidence>
<reference evidence="5" key="1">
    <citation type="submission" date="2020-02" db="EMBL/GenBank/DDBJ databases">
        <authorList>
            <person name="Meier V. D."/>
        </authorList>
    </citation>
    <scope>NUCLEOTIDE SEQUENCE</scope>
    <source>
        <strain evidence="5">AVDCRST_MAG07</strain>
    </source>
</reference>
<protein>
    <submittedName>
        <fullName evidence="5">ABC transporter, substrate-binding protein (Cluster 1, maltose/g3p/polyamine/iron)</fullName>
    </submittedName>
</protein>
<keyword evidence="4" id="KW-0732">Signal</keyword>
<dbReference type="Gene3D" id="3.40.190.10">
    <property type="entry name" value="Periplasmic binding protein-like II"/>
    <property type="match status" value="2"/>
</dbReference>
<organism evidence="5">
    <name type="scientific">uncultured Frankineae bacterium</name>
    <dbReference type="NCBI Taxonomy" id="437475"/>
    <lineage>
        <taxon>Bacteria</taxon>
        <taxon>Bacillati</taxon>
        <taxon>Actinomycetota</taxon>
        <taxon>Actinomycetes</taxon>
        <taxon>Frankiales</taxon>
        <taxon>environmental samples</taxon>
    </lineage>
</organism>
<dbReference type="PANTHER" id="PTHR43649">
    <property type="entry name" value="ARABINOSE-BINDING PROTEIN-RELATED"/>
    <property type="match status" value="1"/>
</dbReference>
<proteinExistence type="inferred from homology"/>
<dbReference type="PANTHER" id="PTHR43649:SF31">
    <property type="entry name" value="SN-GLYCEROL-3-PHOSPHATE-BINDING PERIPLASMIC PROTEIN UGPB"/>
    <property type="match status" value="1"/>
</dbReference>
<dbReference type="GO" id="GO:0030313">
    <property type="term" value="C:cell envelope"/>
    <property type="evidence" value="ECO:0007669"/>
    <property type="project" value="UniProtKB-SubCell"/>
</dbReference>
<dbReference type="EMBL" id="CADCUB010000038">
    <property type="protein sequence ID" value="CAA9313706.1"/>
    <property type="molecule type" value="Genomic_DNA"/>
</dbReference>
<keyword evidence="3" id="KW-0813">Transport</keyword>
<dbReference type="InterPro" id="IPR006311">
    <property type="entry name" value="TAT_signal"/>
</dbReference>
<dbReference type="PROSITE" id="PS51318">
    <property type="entry name" value="TAT"/>
    <property type="match status" value="1"/>
</dbReference>
<gene>
    <name evidence="5" type="ORF">AVDCRST_MAG07-769</name>
</gene>
<evidence type="ECO:0000256" key="2">
    <source>
        <dbReference type="ARBA" id="ARBA00008520"/>
    </source>
</evidence>
<comment type="subcellular location">
    <subcellularLocation>
        <location evidence="1">Cell envelope</location>
    </subcellularLocation>
</comment>
<dbReference type="InterPro" id="IPR006059">
    <property type="entry name" value="SBP"/>
</dbReference>
<comment type="similarity">
    <text evidence="2">Belongs to the bacterial solute-binding protein 1 family.</text>
</comment>
<evidence type="ECO:0000256" key="4">
    <source>
        <dbReference type="ARBA" id="ARBA00022729"/>
    </source>
</evidence>
<sequence length="443" mass="48328">MTRTPGPHPFGWSSLELDRRRLLKGALLGAAALSSGGLLTACGSDDSGSGGGGGEGGGVVSIGSNASDATPKAAYQAMFDQFTSDNADYTTKVNTVDHNTFQEQINNYLQGKPDDVFTWFAGNRMNFFAQQGLAGDISDVWEDVDMSEAFKKASTGEDGKQYFIPVYNYPWAVFYRPSLFEEKGYTVPKTLDEYKALGTQMKADGLTPIGFADKDGWPAMGTFDILNMRINGFEFHQNLLAGEEAWDSKEVKEVFSTWAELLPLHEENALGRTWQEAAQNLVAKKSGTYLLGSFLGQQFEEADREDLDFFPFPEVNPEHGTDSIDAPIDGFMMSAEPENEAGAKALLRFLATPAAQDIYLKSDPNNVGTANGVSTEGYNALQKKAAELIGSTDNIAQFLDRDTRPDFASPVVIPALQQFLQDPKDIDGVTKSLQQQAKSIFVD</sequence>
<dbReference type="Pfam" id="PF01547">
    <property type="entry name" value="SBP_bac_1"/>
    <property type="match status" value="1"/>
</dbReference>
<dbReference type="SUPFAM" id="SSF53850">
    <property type="entry name" value="Periplasmic binding protein-like II"/>
    <property type="match status" value="1"/>
</dbReference>
<evidence type="ECO:0000256" key="1">
    <source>
        <dbReference type="ARBA" id="ARBA00004196"/>
    </source>
</evidence>
<accession>A0A6J4KTR3</accession>
<dbReference type="InterPro" id="IPR050490">
    <property type="entry name" value="Bact_solute-bd_prot1"/>
</dbReference>
<dbReference type="AlphaFoldDB" id="A0A6J4KTR3"/>
<name>A0A6J4KTR3_9ACTN</name>
<evidence type="ECO:0000256" key="3">
    <source>
        <dbReference type="ARBA" id="ARBA00022448"/>
    </source>
</evidence>